<keyword evidence="2" id="KW-1185">Reference proteome</keyword>
<name>A0A4R7CBN6_9HYPH</name>
<proteinExistence type="predicted"/>
<dbReference type="Proteomes" id="UP000295122">
    <property type="component" value="Unassembled WGS sequence"/>
</dbReference>
<evidence type="ECO:0000313" key="1">
    <source>
        <dbReference type="EMBL" id="TDR94177.1"/>
    </source>
</evidence>
<reference evidence="1 2" key="1">
    <citation type="submission" date="2019-03" db="EMBL/GenBank/DDBJ databases">
        <title>Genomic Encyclopedia of Type Strains, Phase IV (KMG-IV): sequencing the most valuable type-strain genomes for metagenomic binning, comparative biology and taxonomic classification.</title>
        <authorList>
            <person name="Goeker M."/>
        </authorList>
    </citation>
    <scope>NUCLEOTIDE SEQUENCE [LARGE SCALE GENOMIC DNA]</scope>
    <source>
        <strain evidence="1 2">DSM 25903</strain>
    </source>
</reference>
<organism evidence="1 2">
    <name type="scientific">Enterovirga rhinocerotis</name>
    <dbReference type="NCBI Taxonomy" id="1339210"/>
    <lineage>
        <taxon>Bacteria</taxon>
        <taxon>Pseudomonadati</taxon>
        <taxon>Pseudomonadota</taxon>
        <taxon>Alphaproteobacteria</taxon>
        <taxon>Hyphomicrobiales</taxon>
        <taxon>Methylobacteriaceae</taxon>
        <taxon>Enterovirga</taxon>
    </lineage>
</organism>
<protein>
    <submittedName>
        <fullName evidence="1">Uncharacterized protein</fullName>
    </submittedName>
</protein>
<gene>
    <name evidence="1" type="ORF">EV668_1455</name>
</gene>
<accession>A0A4R7CBN6</accession>
<dbReference type="AlphaFoldDB" id="A0A4R7CBN6"/>
<evidence type="ECO:0000313" key="2">
    <source>
        <dbReference type="Proteomes" id="UP000295122"/>
    </source>
</evidence>
<dbReference type="RefSeq" id="WP_133769098.1">
    <property type="nucleotide sequence ID" value="NZ_SNZR01000011.1"/>
</dbReference>
<comment type="caution">
    <text evidence="1">The sequence shown here is derived from an EMBL/GenBank/DDBJ whole genome shotgun (WGS) entry which is preliminary data.</text>
</comment>
<sequence>MSELRSLSLEAAIVGAVALQTAGRLISARPSLPSLPALPAMPAFPALHLPSFRLRPSGLWIPAAPAILSSPSPSESGAGASRVRTQAWKNLVDQDGLVAFLRARHPTKTAAHVAAATGEPLETVRKWLRHETRPGMRALLVLVCVYELPLVEACLRRHPDWIVRAREDAGRHVLAAELRAFWPRIEAALGEAQR</sequence>
<dbReference type="OrthoDB" id="8447245at2"/>
<dbReference type="EMBL" id="SNZR01000011">
    <property type="protein sequence ID" value="TDR94177.1"/>
    <property type="molecule type" value="Genomic_DNA"/>
</dbReference>